<dbReference type="AlphaFoldDB" id="A0A1J4S071"/>
<dbReference type="InterPro" id="IPR051044">
    <property type="entry name" value="MAG_DAG_Lipase"/>
</dbReference>
<dbReference type="GO" id="GO:0016787">
    <property type="term" value="F:hydrolase activity"/>
    <property type="evidence" value="ECO:0007669"/>
    <property type="project" value="InterPro"/>
</dbReference>
<evidence type="ECO:0000259" key="1">
    <source>
        <dbReference type="Pfam" id="PF00561"/>
    </source>
</evidence>
<dbReference type="EMBL" id="MNUK01000003">
    <property type="protein sequence ID" value="OIN92768.1"/>
    <property type="molecule type" value="Genomic_DNA"/>
</dbReference>
<dbReference type="InterPro" id="IPR029058">
    <property type="entry name" value="AB_hydrolase_fold"/>
</dbReference>
<feature type="domain" description="Dienelactone hydrolase" evidence="2">
    <location>
        <begin position="178"/>
        <end position="231"/>
    </location>
</feature>
<gene>
    <name evidence="3" type="ORF">AUJ42_00135</name>
</gene>
<organism evidence="3 4">
    <name type="scientific">Candidatus Collierbacteria bacterium CG1_02_44_10</name>
    <dbReference type="NCBI Taxonomy" id="1805087"/>
    <lineage>
        <taxon>Bacteria</taxon>
        <taxon>Candidatus Collieribacteriota</taxon>
    </lineage>
</organism>
<dbReference type="Pfam" id="PF00561">
    <property type="entry name" value="Abhydrolase_1"/>
    <property type="match status" value="1"/>
</dbReference>
<evidence type="ECO:0008006" key="5">
    <source>
        <dbReference type="Google" id="ProtNLM"/>
    </source>
</evidence>
<dbReference type="Gene3D" id="3.40.50.1820">
    <property type="entry name" value="alpha/beta hydrolase"/>
    <property type="match status" value="1"/>
</dbReference>
<name>A0A1J4S071_9BACT</name>
<evidence type="ECO:0000313" key="4">
    <source>
        <dbReference type="Proteomes" id="UP000182345"/>
    </source>
</evidence>
<comment type="caution">
    <text evidence="3">The sequence shown here is derived from an EMBL/GenBank/DDBJ whole genome shotgun (WGS) entry which is preliminary data.</text>
</comment>
<dbReference type="InterPro" id="IPR000073">
    <property type="entry name" value="AB_hydrolase_1"/>
</dbReference>
<dbReference type="Pfam" id="PF01738">
    <property type="entry name" value="DLH"/>
    <property type="match status" value="1"/>
</dbReference>
<dbReference type="InterPro" id="IPR002925">
    <property type="entry name" value="Dienelactn_hydro"/>
</dbReference>
<dbReference type="PANTHER" id="PTHR11614">
    <property type="entry name" value="PHOSPHOLIPASE-RELATED"/>
    <property type="match status" value="1"/>
</dbReference>
<evidence type="ECO:0000259" key="2">
    <source>
        <dbReference type="Pfam" id="PF01738"/>
    </source>
</evidence>
<feature type="domain" description="AB hydrolase-1" evidence="1">
    <location>
        <begin position="26"/>
        <end position="123"/>
    </location>
</feature>
<proteinExistence type="predicted"/>
<dbReference type="SUPFAM" id="SSF53474">
    <property type="entry name" value="alpha/beta-Hydrolases"/>
    <property type="match status" value="1"/>
</dbReference>
<accession>A0A1J4S071</accession>
<protein>
    <recommendedName>
        <fullName evidence="5">Serine aminopeptidase S33 domain-containing protein</fullName>
    </recommendedName>
</protein>
<dbReference type="Proteomes" id="UP000182345">
    <property type="component" value="Unassembled WGS sequence"/>
</dbReference>
<reference evidence="3 4" key="1">
    <citation type="journal article" date="2016" name="Environ. Microbiol.">
        <title>Genomic resolution of a cold subsurface aquifer community provides metabolic insights for novel microbes adapted to high CO concentrations.</title>
        <authorList>
            <person name="Probst A.J."/>
            <person name="Castelle C.J."/>
            <person name="Singh A."/>
            <person name="Brown C.T."/>
            <person name="Anantharaman K."/>
            <person name="Sharon I."/>
            <person name="Hug L.A."/>
            <person name="Burstein D."/>
            <person name="Emerson J.B."/>
            <person name="Thomas B.C."/>
            <person name="Banfield J.F."/>
        </authorList>
    </citation>
    <scope>NUCLEOTIDE SEQUENCE [LARGE SCALE GENOMIC DNA]</scope>
    <source>
        <strain evidence="3">CG1_02_44_10</strain>
    </source>
</reference>
<evidence type="ECO:0000313" key="3">
    <source>
        <dbReference type="EMBL" id="OIN92768.1"/>
    </source>
</evidence>
<sequence>MQKNFSISVNNLSVNGVLENSGGKKLVILVHGFTGDLHGPDNIFEKLSDKLQQSDYAVIRFSFRGTPPSEGDYIDMTVDEQVVDLRKVVEYAHSLGYSDIALLGESMGGAIVAKAYDSQVKAVIFWYPAFDFADCSFKDFLTTESQQTLAEKGYLLSDGFKIGKQFVDEIPKVDLYSKVGEIKCPILFLHGGADTDVPNRQSERAFQIAHDPKEFHIIEGADHCFKGEQVEVIDLTAKFIEKFF</sequence>